<dbReference type="RefSeq" id="WP_225407513.1">
    <property type="nucleotide sequence ID" value="NZ_JAYJJR010000007.1"/>
</dbReference>
<evidence type="ECO:0000313" key="3">
    <source>
        <dbReference type="EMBL" id="MEB3021961.1"/>
    </source>
</evidence>
<dbReference type="Pfam" id="PF05305">
    <property type="entry name" value="DUF732"/>
    <property type="match status" value="1"/>
</dbReference>
<evidence type="ECO:0000256" key="1">
    <source>
        <dbReference type="SAM" id="SignalP"/>
    </source>
</evidence>
<sequence>MKSTTLAAAIMGLAVALAGPAHADRDIDFANELHTYGIYGPRDYNAWLGKIVCERLDKGVDGDAAKSVRFITPNLQKGTNQVQTDPAKAWKFLGASINTYCPDKRGVYEQAAAQQGR</sequence>
<reference evidence="3 4" key="1">
    <citation type="submission" date="2023-12" db="EMBL/GenBank/DDBJ databases">
        <title>Description of new species of Mycobacterium terrae complex isolated from sewage at the Sao Paulo Zoological Park Foundation in Brazil.</title>
        <authorList>
            <person name="Romagnoli C.L."/>
            <person name="Conceicao E.C."/>
            <person name="Machado E."/>
            <person name="Barreto L.B.P.F."/>
            <person name="Sharma A."/>
            <person name="Silva N.M."/>
            <person name="Marques L.E."/>
            <person name="Juliana M.A."/>
            <person name="Lourenco M.C.S."/>
            <person name="Digiampietri L.A."/>
            <person name="Suffys P.N."/>
            <person name="Viana-Niero C."/>
        </authorList>
    </citation>
    <scope>NUCLEOTIDE SEQUENCE [LARGE SCALE GENOMIC DNA]</scope>
    <source>
        <strain evidence="3 4">MYC098</strain>
    </source>
</reference>
<dbReference type="InterPro" id="IPR007969">
    <property type="entry name" value="DUF732"/>
</dbReference>
<keyword evidence="1" id="KW-0732">Signal</keyword>
<dbReference type="Proteomes" id="UP001299596">
    <property type="component" value="Unassembled WGS sequence"/>
</dbReference>
<organism evidence="3 4">
    <name type="scientific">[Mycobacterium] crassicus</name>
    <dbReference type="NCBI Taxonomy" id="2872309"/>
    <lineage>
        <taxon>Bacteria</taxon>
        <taxon>Bacillati</taxon>
        <taxon>Actinomycetota</taxon>
        <taxon>Actinomycetes</taxon>
        <taxon>Mycobacteriales</taxon>
        <taxon>Mycobacteriaceae</taxon>
        <taxon>Mycolicibacter</taxon>
    </lineage>
</organism>
<evidence type="ECO:0000259" key="2">
    <source>
        <dbReference type="Pfam" id="PF05305"/>
    </source>
</evidence>
<name>A0ABU5XID2_9MYCO</name>
<accession>A0ABU5XID2</accession>
<proteinExistence type="predicted"/>
<protein>
    <submittedName>
        <fullName evidence="3">DUF732 domain-containing protein</fullName>
    </submittedName>
</protein>
<evidence type="ECO:0000313" key="4">
    <source>
        <dbReference type="Proteomes" id="UP001299596"/>
    </source>
</evidence>
<feature type="chain" id="PRO_5045412099" evidence="1">
    <location>
        <begin position="24"/>
        <end position="117"/>
    </location>
</feature>
<feature type="domain" description="DUF732" evidence="2">
    <location>
        <begin position="26"/>
        <end position="103"/>
    </location>
</feature>
<dbReference type="EMBL" id="JAYJJR010000007">
    <property type="protein sequence ID" value="MEB3021961.1"/>
    <property type="molecule type" value="Genomic_DNA"/>
</dbReference>
<keyword evidence="4" id="KW-1185">Reference proteome</keyword>
<feature type="signal peptide" evidence="1">
    <location>
        <begin position="1"/>
        <end position="23"/>
    </location>
</feature>
<gene>
    <name evidence="3" type="ORF">K6T79_12960</name>
</gene>
<comment type="caution">
    <text evidence="3">The sequence shown here is derived from an EMBL/GenBank/DDBJ whole genome shotgun (WGS) entry which is preliminary data.</text>
</comment>